<reference evidence="2 3" key="1">
    <citation type="submission" date="2016-08" db="EMBL/GenBank/DDBJ databases">
        <title>Draft genome sequence of the type strain of Pseudomonas extremorientalis LMG 19695T isolated from drinking water reservoir.</title>
        <authorList>
            <person name="Tambong J.T."/>
        </authorList>
    </citation>
    <scope>NUCLEOTIDE SEQUENCE [LARGE SCALE GENOMIC DNA]</scope>
    <source>
        <strain evidence="2 3">LMG 19695</strain>
    </source>
</reference>
<name>A0A1S2TG20_9PSED</name>
<evidence type="ECO:0000313" key="2">
    <source>
        <dbReference type="EMBL" id="OIN07206.1"/>
    </source>
</evidence>
<gene>
    <name evidence="2" type="ORF">BFN10_17780</name>
</gene>
<organism evidence="2 3">
    <name type="scientific">Pseudomonas extremorientalis</name>
    <dbReference type="NCBI Taxonomy" id="169669"/>
    <lineage>
        <taxon>Bacteria</taxon>
        <taxon>Pseudomonadati</taxon>
        <taxon>Pseudomonadota</taxon>
        <taxon>Gammaproteobacteria</taxon>
        <taxon>Pseudomonadales</taxon>
        <taxon>Pseudomonadaceae</taxon>
        <taxon>Pseudomonas</taxon>
    </lineage>
</organism>
<evidence type="ECO:0000259" key="1">
    <source>
        <dbReference type="Pfam" id="PF20178"/>
    </source>
</evidence>
<comment type="caution">
    <text evidence="2">The sequence shown here is derived from an EMBL/GenBank/DDBJ whole genome shotgun (WGS) entry which is preliminary data.</text>
</comment>
<protein>
    <recommendedName>
        <fullName evidence="1">Dermonecrotic toxin N-terminal domain-containing protein</fullName>
    </recommendedName>
</protein>
<dbReference type="RefSeq" id="WP_071490779.1">
    <property type="nucleotide sequence ID" value="NZ_MDGK01000044.1"/>
</dbReference>
<sequence length="1734" mass="193320">MSPPPDTDDADMAAQAASQEIRKTLRWRINASTHPSRLINKIAFADLRCVESTRALARLIGRSPTVLKVIRAELHKAFEIDPDTLLFTEPKPPLVPEKVQTLTERALLLLVKPVVEINVNAFTVLSVKGEPSRRLSYTPLEVLQRVVEMRLSDRLARAHDTYWNTLAEGSWLTRRERWIELHAGLFADRAFISWQLNELSSAAMLMVQAVIDAPTAEARQRAGGHWANVHVSQLMWPGSPAEAIPGALHIYREGESAEALHVTYLPGVVRNFYEYPSFNDLQCGLLELDRERFHQLWQCMPLKRRNGLCSPAGLSSATGFACGPKIVGDALTQGTQMLLEGQWANEVACAFTINLAQVFSAEPPQSQSLEVVPFLRFMERTRKQLIGGVRLGAIRDSLLEWDHQRRHAEIIFASMPPGLAFLTVKHQVKRYEKGLVALLAPNDPAAQTPAYQDHLSLMSQLEIHTQALKTLIKEAPQRSLDLAFWAERPGGAGTPRRVSLFMNAQAEALRCEVQLQHRLKLLGTAHRDLMIEVIDQPLASKRPGSQTQVMSVAIGNDPDAFYPLHNVWVITTAAALSRPTRQLPVVLYAFGEEGGVLAFSGVDGLTRSLKASLGSRDDSVLWGCVEHDKRRDLRAHAARETLSVRYVDIPGKPALATLKKLLGTYDRLHKSSEDITRVFSEVKDAQLSRALLLTELEQQLKAPVNSALSRAQANIELLRKVALEAKKLPTWLTTATRAQRRHCRRVQKHYMSSAWALLARQEQRLPDLHTYARQALTARLYSEGIALEIDMDEPFIAMSGDIHGTYCDYEEACLLKDPKTRLPLSSACRAFSLMEVALQNLDPLASWTQYKLNRACLLRVPWPGFHVNHLRQIIASLDIGGRYGVLIKDSFYPPVSPDQSLSEGRMPELLNRVLRAGVDYHLFSAVQQGLSAQAQSVFSTAMAARTPQDLLKNQHELQLHVVHLVGHTLQHDRYVTGIVVVQDKHSQLCVVYWPQAPHAWVLTEYSSLEQATAELNRFGALPDNAKALARQVAAGWAFEATFDALFERNVFSLAKAKAGMFFVIGKWLLSRVTRAKHLEPSLSLDEIEAQVFEQIASNPKDWLAIVPRSNSDAQALLYHGHVQCLQRQTQAASYSNKALEEYRTRRLRDDSVSKIRMMLGVFFPIAGAFNDIVELYLAVRRYQRSGDPRDKRVLADTIKLSMVGLVMTFVPGPKRVGNVANAAIRSALPPALGRIRRWRGELSGVPRPVSSVKQLPALERFKVKSVPEGAVALKGLGEEGVYAKGGTLFMADGTHHYPVYRRNNEPFLRLKNQQVAGQDELILNIHESGEWLLGADAPQPVAGMSSGTLNPWRSPVSPPPDWWPPIVRTATENTILRSTSTTEHWTSWRIPAPDPRQVVSPAPGVFRVPGEAPGCSYNVARIAPPNVPFDHLTSGFYRLLPEGQQAPLNRIVFMTKNEPLASKAAVDIVRWTSTARHEQPLPMSFSAQGEWIPHAPLFDRPLAQSVGEAFPSMTIRDRDLTVIRMIELSGPEGSATATHLLNIRTTLDKWLPPLPARPGQTDDLLRMLRPVERGTGNFFIGYQGASPGFTRVDFQMRGLDPSLRIVKSRISPERRTVMMTAVEGGLLQRGFTVHQLDVKRPGSPSCELAATHPGSNSLYYVSVHWVEGGSIHLQKRLTDEWLNITIRRNSKNPAFLPVKTAMEEGRLVRIVAGIQWPTTGTVPPSIYFVKVSPS</sequence>
<accession>A0A1S2TG20</accession>
<dbReference type="InterPro" id="IPR046673">
    <property type="entry name" value="ToxA_N"/>
</dbReference>
<dbReference type="EMBL" id="MDGK01000044">
    <property type="protein sequence ID" value="OIN07206.1"/>
    <property type="molecule type" value="Genomic_DNA"/>
</dbReference>
<proteinExistence type="predicted"/>
<dbReference type="Proteomes" id="UP000181686">
    <property type="component" value="Unassembled WGS sequence"/>
</dbReference>
<feature type="domain" description="Dermonecrotic toxin N-terminal" evidence="1">
    <location>
        <begin position="763"/>
        <end position="1032"/>
    </location>
</feature>
<dbReference type="Pfam" id="PF20178">
    <property type="entry name" value="ToxA_N"/>
    <property type="match status" value="1"/>
</dbReference>
<evidence type="ECO:0000313" key="3">
    <source>
        <dbReference type="Proteomes" id="UP000181686"/>
    </source>
</evidence>